<evidence type="ECO:0000313" key="1">
    <source>
        <dbReference type="EMBL" id="CAG8477846.1"/>
    </source>
</evidence>
<name>A0ACA9KKY2_9GLOM</name>
<proteinExistence type="predicted"/>
<comment type="caution">
    <text evidence="1">The sequence shown here is derived from an EMBL/GenBank/DDBJ whole genome shotgun (WGS) entry which is preliminary data.</text>
</comment>
<keyword evidence="2" id="KW-1185">Reference proteome</keyword>
<accession>A0ACA9KKY2</accession>
<reference evidence="1" key="1">
    <citation type="submission" date="2021-06" db="EMBL/GenBank/DDBJ databases">
        <authorList>
            <person name="Kallberg Y."/>
            <person name="Tangrot J."/>
            <person name="Rosling A."/>
        </authorList>
    </citation>
    <scope>NUCLEOTIDE SEQUENCE</scope>
    <source>
        <strain evidence="1">AU212A</strain>
    </source>
</reference>
<gene>
    <name evidence="1" type="ORF">SCALOS_LOCUS2301</name>
</gene>
<dbReference type="EMBL" id="CAJVPM010001990">
    <property type="protein sequence ID" value="CAG8477846.1"/>
    <property type="molecule type" value="Genomic_DNA"/>
</dbReference>
<sequence length="70" mass="8233">MSVATQYRKVLDEIKFLTQEYGLGAKVQCQYLLKKFTTQSLYDHDLYHAICKYKNQIDVTKTDRIVEALL</sequence>
<organism evidence="1 2">
    <name type="scientific">Scutellospora calospora</name>
    <dbReference type="NCBI Taxonomy" id="85575"/>
    <lineage>
        <taxon>Eukaryota</taxon>
        <taxon>Fungi</taxon>
        <taxon>Fungi incertae sedis</taxon>
        <taxon>Mucoromycota</taxon>
        <taxon>Glomeromycotina</taxon>
        <taxon>Glomeromycetes</taxon>
        <taxon>Diversisporales</taxon>
        <taxon>Gigasporaceae</taxon>
        <taxon>Scutellospora</taxon>
    </lineage>
</organism>
<dbReference type="Proteomes" id="UP000789860">
    <property type="component" value="Unassembled WGS sequence"/>
</dbReference>
<protein>
    <submittedName>
        <fullName evidence="1">9186_t:CDS:1</fullName>
    </submittedName>
</protein>
<evidence type="ECO:0000313" key="2">
    <source>
        <dbReference type="Proteomes" id="UP000789860"/>
    </source>
</evidence>